<gene>
    <name evidence="1" type="ORF">A4G28_03460</name>
</gene>
<dbReference type="Proteomes" id="UP000077342">
    <property type="component" value="Unassembled WGS sequence"/>
</dbReference>
<name>A0A163XRD7_9MYCO</name>
<dbReference type="AlphaFoldDB" id="A0A163XRD7"/>
<dbReference type="EMBL" id="LWCI01000136">
    <property type="protein sequence ID" value="KZS59666.1"/>
    <property type="molecule type" value="Genomic_DNA"/>
</dbReference>
<evidence type="ECO:0000313" key="2">
    <source>
        <dbReference type="Proteomes" id="UP000077342"/>
    </source>
</evidence>
<protein>
    <submittedName>
        <fullName evidence="1">Uncharacterized protein</fullName>
    </submittedName>
</protein>
<keyword evidence="2" id="KW-1185">Reference proteome</keyword>
<sequence length="95" mass="10567">MAVQQQRASYFIEPDFIELGLNQHFGEIVQEVLKLCSRLPLLVGIFDVRKRVVDFGMSGDKHASHVLCTPVYLVVSFVINGFTAPVHCLGASSEF</sequence>
<reference evidence="2" key="1">
    <citation type="submission" date="2016-04" db="EMBL/GenBank/DDBJ databases">
        <authorList>
            <person name="Strapagiel D."/>
            <person name="Borowka P."/>
            <person name="Marciniak B."/>
            <person name="Bakula Z."/>
            <person name="Van Ingen J."/>
            <person name="Safianowska A."/>
            <person name="Dziadek J."/>
            <person name="Jagielski T."/>
        </authorList>
    </citation>
    <scope>NUCLEOTIDE SEQUENCE [LARGE SCALE GENOMIC DNA]</scope>
    <source>
        <strain evidence="2">1010001458</strain>
    </source>
</reference>
<accession>A0A163XRD7</accession>
<evidence type="ECO:0000313" key="1">
    <source>
        <dbReference type="EMBL" id="KZS59666.1"/>
    </source>
</evidence>
<proteinExistence type="predicted"/>
<organism evidence="1 2">
    <name type="scientific">Mycobacterium ostraviense</name>
    <dbReference type="NCBI Taxonomy" id="2738409"/>
    <lineage>
        <taxon>Bacteria</taxon>
        <taxon>Bacillati</taxon>
        <taxon>Actinomycetota</taxon>
        <taxon>Actinomycetes</taxon>
        <taxon>Mycobacteriales</taxon>
        <taxon>Mycobacteriaceae</taxon>
        <taxon>Mycobacterium</taxon>
    </lineage>
</organism>
<comment type="caution">
    <text evidence="1">The sequence shown here is derived from an EMBL/GenBank/DDBJ whole genome shotgun (WGS) entry which is preliminary data.</text>
</comment>